<feature type="region of interest" description="Disordered" evidence="2">
    <location>
        <begin position="174"/>
        <end position="200"/>
    </location>
</feature>
<dbReference type="SUPFAM" id="SSF53955">
    <property type="entry name" value="Lysozyme-like"/>
    <property type="match status" value="1"/>
</dbReference>
<evidence type="ECO:0000256" key="2">
    <source>
        <dbReference type="SAM" id="MobiDB-lite"/>
    </source>
</evidence>
<evidence type="ECO:0000259" key="3">
    <source>
        <dbReference type="Pfam" id="PF01464"/>
    </source>
</evidence>
<sequence length="200" mass="21677">MMLHSILGRLAHGQGRSISHSPEGSSCRGEVERHFKAGASWGSRSGGDASAYDTLIKEAARRHQVPEGLIKAVIKVESDFNPRATSHAGAMGLMQLMPGTARDLGVRCAYNPAENIEGGTRFLRDLLDRYGGNVPMALAAYNWGPGNLESGRSLPRETRNYLEAVGRLYPVRHASRTAAPKPTPASLTPRRFQTENAVQT</sequence>
<dbReference type="PANTHER" id="PTHR37423">
    <property type="entry name" value="SOLUBLE LYTIC MUREIN TRANSGLYCOSYLASE-RELATED"/>
    <property type="match status" value="1"/>
</dbReference>
<evidence type="ECO:0000313" key="4">
    <source>
        <dbReference type="EMBL" id="HHS28816.1"/>
    </source>
</evidence>
<dbReference type="InterPro" id="IPR008258">
    <property type="entry name" value="Transglycosylase_SLT_dom_1"/>
</dbReference>
<reference evidence="4" key="1">
    <citation type="journal article" date="2020" name="mSystems">
        <title>Genome- and Community-Level Interaction Insights into Carbon Utilization and Element Cycling Functions of Hydrothermarchaeota in Hydrothermal Sediment.</title>
        <authorList>
            <person name="Zhou Z."/>
            <person name="Liu Y."/>
            <person name="Xu W."/>
            <person name="Pan J."/>
            <person name="Luo Z.H."/>
            <person name="Li M."/>
        </authorList>
    </citation>
    <scope>NUCLEOTIDE SEQUENCE [LARGE SCALE GENOMIC DNA]</scope>
    <source>
        <strain evidence="4">SpSt-767</strain>
    </source>
</reference>
<dbReference type="EMBL" id="DTGR01000056">
    <property type="protein sequence ID" value="HHS28816.1"/>
    <property type="molecule type" value="Genomic_DNA"/>
</dbReference>
<dbReference type="InterPro" id="IPR000189">
    <property type="entry name" value="Transglyc_AS"/>
</dbReference>
<organism evidence="4">
    <name type="scientific">Desulfobacca acetoxidans</name>
    <dbReference type="NCBI Taxonomy" id="60893"/>
    <lineage>
        <taxon>Bacteria</taxon>
        <taxon>Pseudomonadati</taxon>
        <taxon>Thermodesulfobacteriota</taxon>
        <taxon>Desulfobaccia</taxon>
        <taxon>Desulfobaccales</taxon>
        <taxon>Desulfobaccaceae</taxon>
        <taxon>Desulfobacca</taxon>
    </lineage>
</organism>
<name>A0A7V6A2M4_9BACT</name>
<evidence type="ECO:0000256" key="1">
    <source>
        <dbReference type="ARBA" id="ARBA00007734"/>
    </source>
</evidence>
<dbReference type="PROSITE" id="PS00922">
    <property type="entry name" value="TRANSGLYCOSYLASE"/>
    <property type="match status" value="1"/>
</dbReference>
<gene>
    <name evidence="4" type="ORF">ENV52_03830</name>
</gene>
<accession>A0A7V6A2M4</accession>
<dbReference type="PANTHER" id="PTHR37423:SF2">
    <property type="entry name" value="MEMBRANE-BOUND LYTIC MUREIN TRANSGLYCOSYLASE C"/>
    <property type="match status" value="1"/>
</dbReference>
<dbReference type="InterPro" id="IPR023346">
    <property type="entry name" value="Lysozyme-like_dom_sf"/>
</dbReference>
<comment type="similarity">
    <text evidence="1">Belongs to the transglycosylase Slt family.</text>
</comment>
<dbReference type="GO" id="GO:0016020">
    <property type="term" value="C:membrane"/>
    <property type="evidence" value="ECO:0007669"/>
    <property type="project" value="InterPro"/>
</dbReference>
<protein>
    <submittedName>
        <fullName evidence="4">Lytic transglycosylase domain-containing protein</fullName>
    </submittedName>
</protein>
<comment type="caution">
    <text evidence="4">The sequence shown here is derived from an EMBL/GenBank/DDBJ whole genome shotgun (WGS) entry which is preliminary data.</text>
</comment>
<dbReference type="AlphaFoldDB" id="A0A7V6A2M4"/>
<dbReference type="CDD" id="cd00254">
    <property type="entry name" value="LT-like"/>
    <property type="match status" value="1"/>
</dbReference>
<dbReference type="GO" id="GO:0000270">
    <property type="term" value="P:peptidoglycan metabolic process"/>
    <property type="evidence" value="ECO:0007669"/>
    <property type="project" value="InterPro"/>
</dbReference>
<dbReference type="GO" id="GO:0008933">
    <property type="term" value="F:peptidoglycan lytic transglycosylase activity"/>
    <property type="evidence" value="ECO:0007669"/>
    <property type="project" value="InterPro"/>
</dbReference>
<feature type="domain" description="Transglycosylase SLT" evidence="3">
    <location>
        <begin position="55"/>
        <end position="150"/>
    </location>
</feature>
<dbReference type="Gene3D" id="1.10.530.10">
    <property type="match status" value="1"/>
</dbReference>
<proteinExistence type="inferred from homology"/>
<dbReference type="Pfam" id="PF01464">
    <property type="entry name" value="SLT"/>
    <property type="match status" value="1"/>
</dbReference>